<dbReference type="AlphaFoldDB" id="A0A480A114"/>
<gene>
    <name evidence="3" type="ORF">SR1949_25120</name>
</gene>
<organism evidence="3 4">
    <name type="scientific">Sphaerospermopsis reniformis</name>
    <dbReference type="NCBI Taxonomy" id="531300"/>
    <lineage>
        <taxon>Bacteria</taxon>
        <taxon>Bacillati</taxon>
        <taxon>Cyanobacteriota</taxon>
        <taxon>Cyanophyceae</taxon>
        <taxon>Nostocales</taxon>
        <taxon>Aphanizomenonaceae</taxon>
        <taxon>Sphaerospermopsis</taxon>
    </lineage>
</organism>
<dbReference type="InterPro" id="IPR036165">
    <property type="entry name" value="YefM-like_sf"/>
</dbReference>
<dbReference type="PANTHER" id="PTHR33713:SF6">
    <property type="entry name" value="ANTITOXIN YEFM"/>
    <property type="match status" value="1"/>
</dbReference>
<comment type="caution">
    <text evidence="3">The sequence shown here is derived from an EMBL/GenBank/DDBJ whole genome shotgun (WGS) entry which is preliminary data.</text>
</comment>
<reference evidence="4" key="1">
    <citation type="submission" date="2019-02" db="EMBL/GenBank/DDBJ databases">
        <title>Draft genome sequence of Sphaerospermopsis reniformis NIES-1949.</title>
        <authorList>
            <person name="Yamaguchi H."/>
            <person name="Suzuki S."/>
            <person name="Kawachi M."/>
        </authorList>
    </citation>
    <scope>NUCLEOTIDE SEQUENCE [LARGE SCALE GENOMIC DNA]</scope>
    <source>
        <strain evidence="4">NIES-1949</strain>
    </source>
</reference>
<comment type="function">
    <text evidence="2">Antitoxin component of a type II toxin-antitoxin (TA) system.</text>
</comment>
<dbReference type="SUPFAM" id="SSF143120">
    <property type="entry name" value="YefM-like"/>
    <property type="match status" value="1"/>
</dbReference>
<accession>A0A480A114</accession>
<dbReference type="Proteomes" id="UP000300142">
    <property type="component" value="Unassembled WGS sequence"/>
</dbReference>
<name>A0A480A114_9CYAN</name>
<dbReference type="Pfam" id="PF02604">
    <property type="entry name" value="PhdYeFM_antitox"/>
    <property type="match status" value="1"/>
</dbReference>
<dbReference type="PANTHER" id="PTHR33713">
    <property type="entry name" value="ANTITOXIN YAFN-RELATED"/>
    <property type="match status" value="1"/>
</dbReference>
<comment type="similarity">
    <text evidence="1 2">Belongs to the phD/YefM antitoxin family.</text>
</comment>
<dbReference type="Gene3D" id="6.10.250.330">
    <property type="match status" value="1"/>
</dbReference>
<sequence>MDAITTQQASQDLDNLVDRVIADVEPTIICNNKGNKAILISLEEFSSWQETLYLLSNPVNAKHLLSSIQSAKAGDIIERDLIEE</sequence>
<evidence type="ECO:0000313" key="4">
    <source>
        <dbReference type="Proteomes" id="UP000300142"/>
    </source>
</evidence>
<evidence type="ECO:0000256" key="2">
    <source>
        <dbReference type="RuleBase" id="RU362080"/>
    </source>
</evidence>
<evidence type="ECO:0000256" key="1">
    <source>
        <dbReference type="ARBA" id="ARBA00009981"/>
    </source>
</evidence>
<dbReference type="RefSeq" id="WP_137667610.1">
    <property type="nucleotide sequence ID" value="NZ_BJCE01000076.1"/>
</dbReference>
<dbReference type="InterPro" id="IPR051405">
    <property type="entry name" value="phD/YefM_antitoxin"/>
</dbReference>
<keyword evidence="4" id="KW-1185">Reference proteome</keyword>
<dbReference type="Gene3D" id="3.40.1620.10">
    <property type="entry name" value="YefM-like domain"/>
    <property type="match status" value="1"/>
</dbReference>
<dbReference type="NCBIfam" id="TIGR01552">
    <property type="entry name" value="phd_fam"/>
    <property type="match status" value="1"/>
</dbReference>
<evidence type="ECO:0000313" key="3">
    <source>
        <dbReference type="EMBL" id="GCL37403.1"/>
    </source>
</evidence>
<proteinExistence type="inferred from homology"/>
<dbReference type="InterPro" id="IPR006442">
    <property type="entry name" value="Antitoxin_Phd/YefM"/>
</dbReference>
<protein>
    <recommendedName>
        <fullName evidence="2">Antitoxin</fullName>
    </recommendedName>
</protein>
<dbReference type="EMBL" id="BJCE01000076">
    <property type="protein sequence ID" value="GCL37403.1"/>
    <property type="molecule type" value="Genomic_DNA"/>
</dbReference>